<dbReference type="PATRIC" id="fig|389348.3.peg.2855"/>
<accession>A0A0U5JF60</accession>
<sequence>MKQTGHKRSDTLKKYIRSRDLWRDNPASKIGL</sequence>
<name>A0A0U5JF60_9BACT</name>
<proteinExistence type="predicted"/>
<geneLocation type="plasmid" evidence="2">
    <name>pPNK</name>
</geneLocation>
<dbReference type="Proteomes" id="UP000069902">
    <property type="component" value="Plasmid pPNK"/>
</dbReference>
<dbReference type="AlphaFoldDB" id="A0A0U5JF60"/>
<gene>
    <name evidence="1" type="ORF">PNK_p0088</name>
</gene>
<evidence type="ECO:0000313" key="2">
    <source>
        <dbReference type="Proteomes" id="UP000069902"/>
    </source>
</evidence>
<keyword evidence="2" id="KW-1185">Reference proteome</keyword>
<dbReference type="EMBL" id="LN879503">
    <property type="protein sequence ID" value="CUI18142.1"/>
    <property type="molecule type" value="Genomic_DNA"/>
</dbReference>
<protein>
    <submittedName>
        <fullName evidence="1">Putative integrase remnant</fullName>
    </submittedName>
</protein>
<reference evidence="2" key="1">
    <citation type="submission" date="2015-09" db="EMBL/GenBank/DDBJ databases">
        <authorList>
            <person name="Bertelli C."/>
        </authorList>
    </citation>
    <scope>NUCLEOTIDE SEQUENCE [LARGE SCALE GENOMIC DNA]</scope>
    <source>
        <strain evidence="2">KNic</strain>
        <plasmid evidence="2">pPNK</plasmid>
    </source>
</reference>
<organism evidence="1 2">
    <name type="scientific">Candidatus Protochlamydia naegleriophila</name>
    <dbReference type="NCBI Taxonomy" id="389348"/>
    <lineage>
        <taxon>Bacteria</taxon>
        <taxon>Pseudomonadati</taxon>
        <taxon>Chlamydiota</taxon>
        <taxon>Chlamydiia</taxon>
        <taxon>Parachlamydiales</taxon>
        <taxon>Parachlamydiaceae</taxon>
        <taxon>Candidatus Protochlamydia</taxon>
    </lineage>
</organism>
<evidence type="ECO:0000313" key="1">
    <source>
        <dbReference type="EMBL" id="CUI18142.1"/>
    </source>
</evidence>
<dbReference type="InParanoid" id="A0A0U5JF60"/>
<dbReference type="KEGG" id="pnl:PNK_p0088"/>